<feature type="transmembrane region" description="Helical" evidence="1">
    <location>
        <begin position="20"/>
        <end position="38"/>
    </location>
</feature>
<reference evidence="2 3" key="1">
    <citation type="journal article" date="2018" name="Science">
        <title>The opium poppy genome and morphinan production.</title>
        <authorList>
            <person name="Guo L."/>
            <person name="Winzer T."/>
            <person name="Yang X."/>
            <person name="Li Y."/>
            <person name="Ning Z."/>
            <person name="He Z."/>
            <person name="Teodor R."/>
            <person name="Lu Y."/>
            <person name="Bowser T.A."/>
            <person name="Graham I.A."/>
            <person name="Ye K."/>
        </authorList>
    </citation>
    <scope>NUCLEOTIDE SEQUENCE [LARGE SCALE GENOMIC DNA]</scope>
    <source>
        <strain evidence="3">cv. HN1</strain>
        <tissue evidence="2">Leaves</tissue>
    </source>
</reference>
<evidence type="ECO:0000313" key="2">
    <source>
        <dbReference type="EMBL" id="RZC45849.1"/>
    </source>
</evidence>
<gene>
    <name evidence="2" type="ORF">C5167_038796</name>
</gene>
<evidence type="ECO:0000313" key="3">
    <source>
        <dbReference type="Proteomes" id="UP000316621"/>
    </source>
</evidence>
<dbReference type="EMBL" id="CM010715">
    <property type="protein sequence ID" value="RZC45849.1"/>
    <property type="molecule type" value="Genomic_DNA"/>
</dbReference>
<sequence>MDALWNLEDKWNITTQEAFLIFICSALAVIGLCTTAILKKRKEKKNGVAGRQFLVEESGSKGMTTTNWSESSLRWVSMKKTLISSVRWSGANKWEDSACRTSRQTNAPPLLLAEGGSVALEFGCWSHNSDSPVWQRPILMGEKCEFPRFSGLILYDEQGRSLHGSELVQQDISTAPIVTTLRDLL</sequence>
<proteinExistence type="predicted"/>
<dbReference type="AlphaFoldDB" id="A0A4Y7IEL1"/>
<dbReference type="OrthoDB" id="1874222at2759"/>
<keyword evidence="3" id="KW-1185">Reference proteome</keyword>
<dbReference type="Proteomes" id="UP000316621">
    <property type="component" value="Chromosome 1"/>
</dbReference>
<keyword evidence="1" id="KW-0472">Membrane</keyword>
<dbReference type="STRING" id="3469.A0A4Y7IEL1"/>
<dbReference type="OMA" id="MEMETRP"/>
<keyword evidence="1" id="KW-1133">Transmembrane helix</keyword>
<dbReference type="Gramene" id="RZC45849">
    <property type="protein sequence ID" value="RZC45849"/>
    <property type="gene ID" value="C5167_038796"/>
</dbReference>
<keyword evidence="1" id="KW-0812">Transmembrane</keyword>
<organism evidence="2 3">
    <name type="scientific">Papaver somniferum</name>
    <name type="common">Opium poppy</name>
    <dbReference type="NCBI Taxonomy" id="3469"/>
    <lineage>
        <taxon>Eukaryota</taxon>
        <taxon>Viridiplantae</taxon>
        <taxon>Streptophyta</taxon>
        <taxon>Embryophyta</taxon>
        <taxon>Tracheophyta</taxon>
        <taxon>Spermatophyta</taxon>
        <taxon>Magnoliopsida</taxon>
        <taxon>Ranunculales</taxon>
        <taxon>Papaveraceae</taxon>
        <taxon>Papaveroideae</taxon>
        <taxon>Papaver</taxon>
    </lineage>
</organism>
<dbReference type="PANTHER" id="PTHR33237:SF21">
    <property type="entry name" value="TRANSMEMBRANE PROTEIN"/>
    <property type="match status" value="1"/>
</dbReference>
<dbReference type="PANTHER" id="PTHR33237">
    <property type="entry name" value="F2P16.13 PROTEIN-RELATED"/>
    <property type="match status" value="1"/>
</dbReference>
<evidence type="ECO:0000256" key="1">
    <source>
        <dbReference type="SAM" id="Phobius"/>
    </source>
</evidence>
<protein>
    <recommendedName>
        <fullName evidence="4">Transmembrane protein</fullName>
    </recommendedName>
</protein>
<evidence type="ECO:0008006" key="4">
    <source>
        <dbReference type="Google" id="ProtNLM"/>
    </source>
</evidence>
<name>A0A4Y7IEL1_PAPSO</name>
<accession>A0A4Y7IEL1</accession>